<gene>
    <name evidence="1" type="primary">ORF26676</name>
</gene>
<name>A0A0B6YJS3_9EUPU</name>
<accession>A0A0B6YJS3</accession>
<organism evidence="1">
    <name type="scientific">Arion vulgaris</name>
    <dbReference type="NCBI Taxonomy" id="1028688"/>
    <lineage>
        <taxon>Eukaryota</taxon>
        <taxon>Metazoa</taxon>
        <taxon>Spiralia</taxon>
        <taxon>Lophotrochozoa</taxon>
        <taxon>Mollusca</taxon>
        <taxon>Gastropoda</taxon>
        <taxon>Heterobranchia</taxon>
        <taxon>Euthyneura</taxon>
        <taxon>Panpulmonata</taxon>
        <taxon>Eupulmonata</taxon>
        <taxon>Stylommatophora</taxon>
        <taxon>Helicina</taxon>
        <taxon>Arionoidea</taxon>
        <taxon>Arionidae</taxon>
        <taxon>Arion</taxon>
    </lineage>
</organism>
<evidence type="ECO:0000313" key="1">
    <source>
        <dbReference type="EMBL" id="CEK56056.1"/>
    </source>
</evidence>
<protein>
    <submittedName>
        <fullName evidence="1">Uncharacterized protein</fullName>
    </submittedName>
</protein>
<proteinExistence type="predicted"/>
<dbReference type="AlphaFoldDB" id="A0A0B6YJS3"/>
<reference evidence="1" key="1">
    <citation type="submission" date="2014-12" db="EMBL/GenBank/DDBJ databases">
        <title>Insight into the proteome of Arion vulgaris.</title>
        <authorList>
            <person name="Aradska J."/>
            <person name="Bulat T."/>
            <person name="Smidak R."/>
            <person name="Sarate P."/>
            <person name="Gangsoo J."/>
            <person name="Sialana F."/>
            <person name="Bilban M."/>
            <person name="Lubec G."/>
        </authorList>
    </citation>
    <scope>NUCLEOTIDE SEQUENCE</scope>
    <source>
        <tissue evidence="1">Skin</tissue>
    </source>
</reference>
<feature type="non-terminal residue" evidence="1">
    <location>
        <position position="56"/>
    </location>
</feature>
<sequence length="56" mass="6263">MYYCTVSFIIVEPYINFPCGSPNPIFDGGTTCSVQSENNCRSKIQGRLCMRLAHLS</sequence>
<dbReference type="EMBL" id="HACG01009191">
    <property type="protein sequence ID" value="CEK56056.1"/>
    <property type="molecule type" value="Transcribed_RNA"/>
</dbReference>